<keyword evidence="3" id="KW-1185">Reference proteome</keyword>
<name>A0A7M1SW78_9MICO</name>
<keyword evidence="2" id="KW-0413">Isomerase</keyword>
<dbReference type="NCBIfam" id="TIGR03083">
    <property type="entry name" value="maleylpyruvate isomerase family mycothiol-dependent enzyme"/>
    <property type="match status" value="1"/>
</dbReference>
<evidence type="ECO:0000313" key="2">
    <source>
        <dbReference type="EMBL" id="QOR71002.1"/>
    </source>
</evidence>
<dbReference type="InterPro" id="IPR024344">
    <property type="entry name" value="MDMPI_metal-binding"/>
</dbReference>
<evidence type="ECO:0000259" key="1">
    <source>
        <dbReference type="Pfam" id="PF11716"/>
    </source>
</evidence>
<dbReference type="AlphaFoldDB" id="A0A7M1SW78"/>
<reference evidence="2 3" key="1">
    <citation type="submission" date="2020-10" db="EMBL/GenBank/DDBJ databases">
        <title>Haloactinobacterium sp. RN3S43, a bacterium isolated from saline soil.</title>
        <authorList>
            <person name="Sun J.-Q."/>
        </authorList>
    </citation>
    <scope>NUCLEOTIDE SEQUENCE [LARGE SCALE GENOMIC DNA]</scope>
    <source>
        <strain evidence="2 3">RN3S43</strain>
    </source>
</reference>
<protein>
    <submittedName>
        <fullName evidence="2">Maleylpyruvate isomerase family mycothiol-dependent enzyme</fullName>
    </submittedName>
</protein>
<gene>
    <name evidence="2" type="ORF">IM660_01405</name>
</gene>
<dbReference type="RefSeq" id="WP_193497671.1">
    <property type="nucleotide sequence ID" value="NZ_CP063169.1"/>
</dbReference>
<accession>A0A7M1SW78</accession>
<dbReference type="EMBL" id="CP063169">
    <property type="protein sequence ID" value="QOR71002.1"/>
    <property type="molecule type" value="Genomic_DNA"/>
</dbReference>
<feature type="domain" description="Mycothiol-dependent maleylpyruvate isomerase metal-binding" evidence="1">
    <location>
        <begin position="13"/>
        <end position="97"/>
    </location>
</feature>
<evidence type="ECO:0000313" key="3">
    <source>
        <dbReference type="Proteomes" id="UP000593758"/>
    </source>
</evidence>
<dbReference type="Gene3D" id="1.20.120.450">
    <property type="entry name" value="dinb family like domain"/>
    <property type="match status" value="1"/>
</dbReference>
<dbReference type="InterPro" id="IPR017517">
    <property type="entry name" value="Maleyloyr_isom"/>
</dbReference>
<dbReference type="SUPFAM" id="SSF109854">
    <property type="entry name" value="DinB/YfiT-like putative metalloenzymes"/>
    <property type="match status" value="1"/>
</dbReference>
<organism evidence="2 3">
    <name type="scientific">Ruania alkalisoli</name>
    <dbReference type="NCBI Taxonomy" id="2779775"/>
    <lineage>
        <taxon>Bacteria</taxon>
        <taxon>Bacillati</taxon>
        <taxon>Actinomycetota</taxon>
        <taxon>Actinomycetes</taxon>
        <taxon>Micrococcales</taxon>
        <taxon>Ruaniaceae</taxon>
        <taxon>Ruania</taxon>
    </lineage>
</organism>
<keyword evidence="2" id="KW-0670">Pyruvate</keyword>
<proteinExistence type="predicted"/>
<dbReference type="InterPro" id="IPR034660">
    <property type="entry name" value="DinB/YfiT-like"/>
</dbReference>
<dbReference type="Proteomes" id="UP000593758">
    <property type="component" value="Chromosome"/>
</dbReference>
<dbReference type="GO" id="GO:0016853">
    <property type="term" value="F:isomerase activity"/>
    <property type="evidence" value="ECO:0007669"/>
    <property type="project" value="UniProtKB-KW"/>
</dbReference>
<dbReference type="KEGG" id="halt:IM660_01405"/>
<sequence length="211" mass="22991">MRLSTSEIWQLVHEERAQLADDLSALPTPRWETPSLCEGWSVHDVLAHLLDTALAGRLAFAWSMVRAKGDFDRANENGVRRYRHTDPSQTLAAFREAGHLQRTPPAHRATRLVEAIVHGEDIRRPLGIEATYPSAAIHEALNYQLRTTVSFGGGRERAQGVRLVDAATDQTWGTGPEVTGRAVDLLMAVSGRPVEGGVLTGPGAPHLVAGR</sequence>
<dbReference type="GO" id="GO:0046872">
    <property type="term" value="F:metal ion binding"/>
    <property type="evidence" value="ECO:0007669"/>
    <property type="project" value="InterPro"/>
</dbReference>
<dbReference type="Pfam" id="PF11716">
    <property type="entry name" value="MDMPI_N"/>
    <property type="match status" value="1"/>
</dbReference>